<evidence type="ECO:0000313" key="4">
    <source>
        <dbReference type="EMBL" id="GID11567.1"/>
    </source>
</evidence>
<protein>
    <submittedName>
        <fullName evidence="4">ABC transporter substrate-binding protein</fullName>
    </submittedName>
</protein>
<dbReference type="InterPro" id="IPR005693">
    <property type="entry name" value="Mce"/>
</dbReference>
<dbReference type="AlphaFoldDB" id="A0A8J3J420"/>
<comment type="caution">
    <text evidence="4">The sequence shown here is derived from an EMBL/GenBank/DDBJ whole genome shotgun (WGS) entry which is preliminary data.</text>
</comment>
<evidence type="ECO:0000259" key="3">
    <source>
        <dbReference type="Pfam" id="PF11887"/>
    </source>
</evidence>
<dbReference type="InterPro" id="IPR052336">
    <property type="entry name" value="MlaD_Phospholipid_Transporter"/>
</dbReference>
<evidence type="ECO:0000256" key="1">
    <source>
        <dbReference type="SAM" id="MobiDB-lite"/>
    </source>
</evidence>
<proteinExistence type="predicted"/>
<dbReference type="GO" id="GO:0005576">
    <property type="term" value="C:extracellular region"/>
    <property type="evidence" value="ECO:0007669"/>
    <property type="project" value="TreeGrafter"/>
</dbReference>
<sequence>MKPFRERNPVVIGAAGLAVILAGVLAAFNTDSLPFIGGGDTYSAAFSDASGLAPDNEVRIAGVKVGKVTAVDLTQHGGRPEVRVEFEVDRGVSFGSRTEAMIRIKTVLGQKFLGLDPAGSGRMNPGDEIPRSRTSSPFDVVQAVNGLADTVDKIDTKQLAKAFDVLATALKDTAPNVKGSITGLSRLSRTVASRDAALRELLRRARGVTKVLADRDKEFQQLISDGNKLLAEVKQRRDAIHELLVNTDKLANQLSGLVTDNQKQLDPALRELRAVVGILQRNRDNLTKSIQSMSPFLDAFNNVLGNGRWFDSYIDALLQPYLPGAPPATPAGGDRAGAAANEKAPAAGSKATPGTKATPGSTATPRSTPSGKATAGPTTSPGR</sequence>
<dbReference type="Proteomes" id="UP000612808">
    <property type="component" value="Unassembled WGS sequence"/>
</dbReference>
<evidence type="ECO:0000313" key="5">
    <source>
        <dbReference type="Proteomes" id="UP000612808"/>
    </source>
</evidence>
<feature type="region of interest" description="Disordered" evidence="1">
    <location>
        <begin position="328"/>
        <end position="383"/>
    </location>
</feature>
<evidence type="ECO:0000259" key="2">
    <source>
        <dbReference type="Pfam" id="PF02470"/>
    </source>
</evidence>
<feature type="domain" description="Mce/MlaD" evidence="2">
    <location>
        <begin position="39"/>
        <end position="117"/>
    </location>
</feature>
<feature type="compositionally biased region" description="Low complexity" evidence="1">
    <location>
        <begin position="330"/>
        <end position="351"/>
    </location>
</feature>
<dbReference type="PANTHER" id="PTHR33371:SF18">
    <property type="entry name" value="MCE-FAMILY PROTEIN MCE3C"/>
    <property type="match status" value="1"/>
</dbReference>
<gene>
    <name evidence="4" type="ORF">Aru02nite_24560</name>
</gene>
<reference evidence="4" key="1">
    <citation type="submission" date="2021-01" db="EMBL/GenBank/DDBJ databases">
        <title>Whole genome shotgun sequence of Actinocatenispora rupis NBRC 107355.</title>
        <authorList>
            <person name="Komaki H."/>
            <person name="Tamura T."/>
        </authorList>
    </citation>
    <scope>NUCLEOTIDE SEQUENCE</scope>
    <source>
        <strain evidence="4">NBRC 107355</strain>
    </source>
</reference>
<dbReference type="NCBIfam" id="TIGR00996">
    <property type="entry name" value="Mtu_fam_mce"/>
    <property type="match status" value="1"/>
</dbReference>
<accession>A0A8J3J420</accession>
<feature type="compositionally biased region" description="Polar residues" evidence="1">
    <location>
        <begin position="358"/>
        <end position="383"/>
    </location>
</feature>
<dbReference type="RefSeq" id="WP_203657583.1">
    <property type="nucleotide sequence ID" value="NZ_BAAAZM010000001.1"/>
</dbReference>
<organism evidence="4 5">
    <name type="scientific">Actinocatenispora rupis</name>
    <dbReference type="NCBI Taxonomy" id="519421"/>
    <lineage>
        <taxon>Bacteria</taxon>
        <taxon>Bacillati</taxon>
        <taxon>Actinomycetota</taxon>
        <taxon>Actinomycetes</taxon>
        <taxon>Micromonosporales</taxon>
        <taxon>Micromonosporaceae</taxon>
        <taxon>Actinocatenispora</taxon>
    </lineage>
</organism>
<name>A0A8J3J420_9ACTN</name>
<dbReference type="EMBL" id="BOMB01000013">
    <property type="protein sequence ID" value="GID11567.1"/>
    <property type="molecule type" value="Genomic_DNA"/>
</dbReference>
<feature type="domain" description="Mammalian cell entry C-terminal" evidence="3">
    <location>
        <begin position="122"/>
        <end position="320"/>
    </location>
</feature>
<dbReference type="Pfam" id="PF11887">
    <property type="entry name" value="Mce4_CUP1"/>
    <property type="match status" value="1"/>
</dbReference>
<dbReference type="Pfam" id="PF02470">
    <property type="entry name" value="MlaD"/>
    <property type="match status" value="1"/>
</dbReference>
<dbReference type="PANTHER" id="PTHR33371">
    <property type="entry name" value="INTERMEMBRANE PHOSPHOLIPID TRANSPORT SYSTEM BINDING PROTEIN MLAD-RELATED"/>
    <property type="match status" value="1"/>
</dbReference>
<dbReference type="InterPro" id="IPR024516">
    <property type="entry name" value="Mce_C"/>
</dbReference>
<keyword evidence="5" id="KW-1185">Reference proteome</keyword>
<dbReference type="InterPro" id="IPR003399">
    <property type="entry name" value="Mce/MlaD"/>
</dbReference>